<dbReference type="PANTHER" id="PTHR43867:SF2">
    <property type="entry name" value="CELLULOSE SYNTHASE CATALYTIC SUBUNIT A [UDP-FORMING]"/>
    <property type="match status" value="1"/>
</dbReference>
<reference evidence="16 17" key="1">
    <citation type="submission" date="2012-06" db="EMBL/GenBank/DDBJ databases">
        <title>Finished chromosome of genome of Microcoleus sp. PCC 7113.</title>
        <authorList>
            <consortium name="US DOE Joint Genome Institute"/>
            <person name="Gugger M."/>
            <person name="Coursin T."/>
            <person name="Rippka R."/>
            <person name="Tandeau De Marsac N."/>
            <person name="Huntemann M."/>
            <person name="Wei C.-L."/>
            <person name="Han J."/>
            <person name="Detter J.C."/>
            <person name="Han C."/>
            <person name="Tapia R."/>
            <person name="Chen A."/>
            <person name="Kyrpides N."/>
            <person name="Mavromatis K."/>
            <person name="Markowitz V."/>
            <person name="Szeto E."/>
            <person name="Ivanova N."/>
            <person name="Pagani I."/>
            <person name="Pati A."/>
            <person name="Goodwin L."/>
            <person name="Nordberg H.P."/>
            <person name="Cantor M.N."/>
            <person name="Hua S.X."/>
            <person name="Woyke T."/>
            <person name="Kerfeld C.A."/>
        </authorList>
    </citation>
    <scope>NUCLEOTIDE SEQUENCE [LARGE SCALE GENOMIC DNA]</scope>
    <source>
        <strain evidence="16 17">PCC 7113</strain>
    </source>
</reference>
<evidence type="ECO:0000256" key="2">
    <source>
        <dbReference type="ARBA" id="ARBA00012539"/>
    </source>
</evidence>
<evidence type="ECO:0000313" key="17">
    <source>
        <dbReference type="Proteomes" id="UP000010471"/>
    </source>
</evidence>
<dbReference type="HOGENOM" id="CLU_011907_3_0_3"/>
<dbReference type="GO" id="GO:0030244">
    <property type="term" value="P:cellulose biosynthetic process"/>
    <property type="evidence" value="ECO:0007669"/>
    <property type="project" value="UniProtKB-KW"/>
</dbReference>
<feature type="transmembrane region" description="Helical" evidence="13">
    <location>
        <begin position="160"/>
        <end position="181"/>
    </location>
</feature>
<protein>
    <recommendedName>
        <fullName evidence="2">cellulose synthase (UDP-forming)</fullName>
        <ecNumber evidence="2">2.4.1.12</ecNumber>
    </recommendedName>
</protein>
<keyword evidence="4" id="KW-0997">Cell inner membrane</keyword>
<dbReference type="EMBL" id="CP003630">
    <property type="protein sequence ID" value="AFZ19091.1"/>
    <property type="molecule type" value="Genomic_DNA"/>
</dbReference>
<dbReference type="Gene3D" id="2.40.10.220">
    <property type="entry name" value="predicted glycosyltransferase like domains"/>
    <property type="match status" value="1"/>
</dbReference>
<dbReference type="PANTHER" id="PTHR43867">
    <property type="entry name" value="CELLULOSE SYNTHASE CATALYTIC SUBUNIT A [UDP-FORMING]"/>
    <property type="match status" value="1"/>
</dbReference>
<dbReference type="eggNOG" id="COG1215">
    <property type="taxonomic scope" value="Bacteria"/>
</dbReference>
<dbReference type="SUPFAM" id="SSF53448">
    <property type="entry name" value="Nucleotide-diphospho-sugar transferases"/>
    <property type="match status" value="1"/>
</dbReference>
<feature type="domain" description="Glycosyltransferase 2-like" evidence="15">
    <location>
        <begin position="288"/>
        <end position="507"/>
    </location>
</feature>
<feature type="transmembrane region" description="Helical" evidence="13">
    <location>
        <begin position="468"/>
        <end position="489"/>
    </location>
</feature>
<evidence type="ECO:0000313" key="16">
    <source>
        <dbReference type="EMBL" id="AFZ19091.1"/>
    </source>
</evidence>
<keyword evidence="5" id="KW-0328">Glycosyltransferase</keyword>
<dbReference type="InterPro" id="IPR029044">
    <property type="entry name" value="Nucleotide-diphossugar_trans"/>
</dbReference>
<feature type="domain" description="PilZ" evidence="14">
    <location>
        <begin position="630"/>
        <end position="726"/>
    </location>
</feature>
<keyword evidence="3" id="KW-1003">Cell membrane</keyword>
<dbReference type="Pfam" id="PF07238">
    <property type="entry name" value="PilZ"/>
    <property type="match status" value="1"/>
</dbReference>
<feature type="region of interest" description="Disordered" evidence="12">
    <location>
        <begin position="1"/>
        <end position="21"/>
    </location>
</feature>
<evidence type="ECO:0000256" key="13">
    <source>
        <dbReference type="SAM" id="Phobius"/>
    </source>
</evidence>
<evidence type="ECO:0000256" key="6">
    <source>
        <dbReference type="ARBA" id="ARBA00022679"/>
    </source>
</evidence>
<comment type="catalytic activity">
    <reaction evidence="11">
        <text>[(1-&gt;4)-beta-D-glucosyl](n) + UDP-alpha-D-glucose = [(1-&gt;4)-beta-D-glucosyl](n+1) + UDP + H(+)</text>
        <dbReference type="Rhea" id="RHEA:19929"/>
        <dbReference type="Rhea" id="RHEA-COMP:10033"/>
        <dbReference type="Rhea" id="RHEA-COMP:10034"/>
        <dbReference type="ChEBI" id="CHEBI:15378"/>
        <dbReference type="ChEBI" id="CHEBI:18246"/>
        <dbReference type="ChEBI" id="CHEBI:58223"/>
        <dbReference type="ChEBI" id="CHEBI:58885"/>
        <dbReference type="EC" id="2.4.1.12"/>
    </reaction>
</comment>
<feature type="transmembrane region" description="Helical" evidence="13">
    <location>
        <begin position="30"/>
        <end position="50"/>
    </location>
</feature>
<feature type="transmembrane region" description="Helical" evidence="13">
    <location>
        <begin position="124"/>
        <end position="140"/>
    </location>
</feature>
<dbReference type="GO" id="GO:0016760">
    <property type="term" value="F:cellulose synthase (UDP-forming) activity"/>
    <property type="evidence" value="ECO:0007669"/>
    <property type="project" value="UniProtKB-EC"/>
</dbReference>
<dbReference type="Gene3D" id="3.90.550.10">
    <property type="entry name" value="Spore Coat Polysaccharide Biosynthesis Protein SpsA, Chain A"/>
    <property type="match status" value="1"/>
</dbReference>
<comment type="subcellular location">
    <subcellularLocation>
        <location evidence="1">Cell inner membrane</location>
        <topology evidence="1">Multi-pass membrane protein</topology>
    </subcellularLocation>
</comment>
<dbReference type="KEGG" id="mic:Mic7113_3359"/>
<dbReference type="AlphaFoldDB" id="K9WH25"/>
<feature type="transmembrane region" description="Helical" evidence="13">
    <location>
        <begin position="99"/>
        <end position="117"/>
    </location>
</feature>
<evidence type="ECO:0000256" key="4">
    <source>
        <dbReference type="ARBA" id="ARBA00022519"/>
    </source>
</evidence>
<feature type="transmembrane region" description="Helical" evidence="13">
    <location>
        <begin position="605"/>
        <end position="625"/>
    </location>
</feature>
<dbReference type="EC" id="2.4.1.12" evidence="2"/>
<keyword evidence="7 13" id="KW-0812">Transmembrane</keyword>
<name>K9WH25_9CYAN</name>
<feature type="transmembrane region" description="Helical" evidence="13">
    <location>
        <begin position="570"/>
        <end position="593"/>
    </location>
</feature>
<evidence type="ECO:0000256" key="7">
    <source>
        <dbReference type="ARBA" id="ARBA00022692"/>
    </source>
</evidence>
<evidence type="ECO:0000256" key="12">
    <source>
        <dbReference type="SAM" id="MobiDB-lite"/>
    </source>
</evidence>
<evidence type="ECO:0000256" key="8">
    <source>
        <dbReference type="ARBA" id="ARBA00022916"/>
    </source>
</evidence>
<proteinExistence type="predicted"/>
<dbReference type="GO" id="GO:0006011">
    <property type="term" value="P:UDP-alpha-D-glucose metabolic process"/>
    <property type="evidence" value="ECO:0007669"/>
    <property type="project" value="InterPro"/>
</dbReference>
<keyword evidence="8" id="KW-0135">Cellulose biosynthesis</keyword>
<evidence type="ECO:0000256" key="10">
    <source>
        <dbReference type="ARBA" id="ARBA00023136"/>
    </source>
</evidence>
<dbReference type="SUPFAM" id="SSF141371">
    <property type="entry name" value="PilZ domain-like"/>
    <property type="match status" value="1"/>
</dbReference>
<accession>K9WH25</accession>
<dbReference type="GO" id="GO:0005886">
    <property type="term" value="C:plasma membrane"/>
    <property type="evidence" value="ECO:0007669"/>
    <property type="project" value="UniProtKB-SubCell"/>
</dbReference>
<dbReference type="CDD" id="cd06421">
    <property type="entry name" value="CESA_CelA_like"/>
    <property type="match status" value="1"/>
</dbReference>
<keyword evidence="10 13" id="KW-0472">Membrane</keyword>
<dbReference type="OrthoDB" id="9766299at2"/>
<keyword evidence="9 13" id="KW-1133">Transmembrane helix</keyword>
<organism evidence="16 17">
    <name type="scientific">Allocoleopsis franciscana PCC 7113</name>
    <dbReference type="NCBI Taxonomy" id="1173027"/>
    <lineage>
        <taxon>Bacteria</taxon>
        <taxon>Bacillati</taxon>
        <taxon>Cyanobacteriota</taxon>
        <taxon>Cyanophyceae</taxon>
        <taxon>Coleofasciculales</taxon>
        <taxon>Coleofasciculaceae</taxon>
        <taxon>Allocoleopsis</taxon>
        <taxon>Allocoleopsis franciscana</taxon>
    </lineage>
</organism>
<evidence type="ECO:0000259" key="15">
    <source>
        <dbReference type="Pfam" id="PF13632"/>
    </source>
</evidence>
<sequence length="771" mass="87713">MRVSPASRKVSQPKHKPLPKTQTKNLVPPWIWAIFIASLLFFVGTVYFTSWTSTGPTFLPSELSSPSSVFISPFITPLTPPGVRYLPEFLHLPENSVEILWPVAGAALLSVLTCIVPSTNWTRLIVKVILIVLATRYMIWRTVGDTMNFSTWFSSALSLWLYAVEVFGFVGLVLTSLQTIWSNARLRSAQADRYYQDIQSGQYLPSVDVFVPTYSEQDFIVRRTVVGCQAMDYPNKKVYILDDSIRPQMKALAEELGCGYVTRKPGTINKHAKAGNLNNALPQTDGELITVMDADFVPFKHFLTRTVGFFQQRDVAIVQTPQNFYNPDHHTRNLGIDHLFPNDLAQFFEHDQSTRDVANAAMCCGTSYVIRRKALESIGGYFTRCVSEDSSSSTLLLTRGWRVVYLNETLSMGESTRNYRDFLKQRMRWLQGNLQIFYCAKEVPIWSKMNWIQKSYMVTHLTGCFQPLVRVTFLLSPLVSLYLGVSSYISTLPEFLYYCAPFLLLLVGTFSWASNYCNSYFYSEVHQTILCFPGLIRLFSTLKSPFGKGFAVTPKGVTVGKKNYNFRSTWPLLLVMALTFIIIGLQLMGYRMGLWQVLSNPEFGLVFYWLIYNCIIMGLSVLAAIDQPEKRLMDRFPLRTACKLTCGNRHYWGHTDDVSEGGAGMTLITEEVIQRHSSVVLEFLEGGVSLEAEVVKSRRKHHSTSVSVRFTNLTPEQNRHIIEILYTEKNWWKRSKRIGGLDSFLAILSAFLRFRPVMTVYDGQSSGQNKI</sequence>
<keyword evidence="17" id="KW-1185">Reference proteome</keyword>
<evidence type="ECO:0000256" key="5">
    <source>
        <dbReference type="ARBA" id="ARBA00022676"/>
    </source>
</evidence>
<dbReference type="RefSeq" id="WP_015183234.1">
    <property type="nucleotide sequence ID" value="NC_019738.1"/>
</dbReference>
<dbReference type="InterPro" id="IPR003919">
    <property type="entry name" value="Cell_synth_A"/>
</dbReference>
<dbReference type="PRINTS" id="PR01439">
    <property type="entry name" value="CELLSNTHASEA"/>
</dbReference>
<dbReference type="GO" id="GO:0035438">
    <property type="term" value="F:cyclic-di-GMP binding"/>
    <property type="evidence" value="ECO:0007669"/>
    <property type="project" value="InterPro"/>
</dbReference>
<dbReference type="InterPro" id="IPR050321">
    <property type="entry name" value="Glycosyltr_2/OpgH_subfam"/>
</dbReference>
<evidence type="ECO:0000256" key="11">
    <source>
        <dbReference type="ARBA" id="ARBA00048682"/>
    </source>
</evidence>
<feature type="transmembrane region" description="Helical" evidence="13">
    <location>
        <begin position="495"/>
        <end position="513"/>
    </location>
</feature>
<evidence type="ECO:0000256" key="9">
    <source>
        <dbReference type="ARBA" id="ARBA00022989"/>
    </source>
</evidence>
<dbReference type="Pfam" id="PF13632">
    <property type="entry name" value="Glyco_trans_2_3"/>
    <property type="match status" value="1"/>
</dbReference>
<evidence type="ECO:0000256" key="3">
    <source>
        <dbReference type="ARBA" id="ARBA00022475"/>
    </source>
</evidence>
<evidence type="ECO:0000256" key="1">
    <source>
        <dbReference type="ARBA" id="ARBA00004429"/>
    </source>
</evidence>
<dbReference type="InterPro" id="IPR009875">
    <property type="entry name" value="PilZ_domain"/>
</dbReference>
<evidence type="ECO:0000259" key="14">
    <source>
        <dbReference type="Pfam" id="PF07238"/>
    </source>
</evidence>
<keyword evidence="6 16" id="KW-0808">Transferase</keyword>
<dbReference type="InterPro" id="IPR001173">
    <property type="entry name" value="Glyco_trans_2-like"/>
</dbReference>
<dbReference type="Proteomes" id="UP000010471">
    <property type="component" value="Chromosome"/>
</dbReference>
<gene>
    <name evidence="16" type="ORF">Mic7113_3359</name>
</gene>
<dbReference type="STRING" id="1173027.Mic7113_3359"/>